<name>A0A0G4IYV6_PLABS</name>
<feature type="compositionally biased region" description="Polar residues" evidence="6">
    <location>
        <begin position="809"/>
        <end position="833"/>
    </location>
</feature>
<reference evidence="10 12" key="1">
    <citation type="submission" date="2015-02" db="EMBL/GenBank/DDBJ databases">
        <authorList>
            <person name="Chooi Y.-H."/>
        </authorList>
    </citation>
    <scope>NUCLEOTIDE SEQUENCE [LARGE SCALE GENOMIC DNA]</scope>
    <source>
        <strain evidence="10">E3</strain>
    </source>
</reference>
<dbReference type="PROSITE" id="PS50082">
    <property type="entry name" value="WD_REPEATS_2"/>
    <property type="match status" value="2"/>
</dbReference>
<dbReference type="PROSITE" id="PS00678">
    <property type="entry name" value="WD_REPEATS_1"/>
    <property type="match status" value="1"/>
</dbReference>
<keyword evidence="4" id="KW-0539">Nucleus</keyword>
<dbReference type="InterPro" id="IPR057646">
    <property type="entry name" value="WD40_WDHD1_1st"/>
</dbReference>
<proteinExistence type="predicted"/>
<keyword evidence="12" id="KW-1185">Reference proteome</keyword>
<feature type="compositionally biased region" description="Basic and acidic residues" evidence="6">
    <location>
        <begin position="311"/>
        <end position="331"/>
    </location>
</feature>
<dbReference type="Proteomes" id="UP000039324">
    <property type="component" value="Unassembled WGS sequence"/>
</dbReference>
<evidence type="ECO:0000259" key="9">
    <source>
        <dbReference type="Pfam" id="PF24817"/>
    </source>
</evidence>
<dbReference type="InterPro" id="IPR015943">
    <property type="entry name" value="WD40/YVTN_repeat-like_dom_sf"/>
</dbReference>
<feature type="repeat" description="WD" evidence="5">
    <location>
        <begin position="135"/>
        <end position="176"/>
    </location>
</feature>
<dbReference type="Pfam" id="PF20946">
    <property type="entry name" value="Ctf4_C"/>
    <property type="match status" value="1"/>
</dbReference>
<dbReference type="GO" id="GO:0000278">
    <property type="term" value="P:mitotic cell cycle"/>
    <property type="evidence" value="ECO:0007669"/>
    <property type="project" value="TreeGrafter"/>
</dbReference>
<geneLocation type="mitochondrion" evidence="11"/>
<gene>
    <name evidence="10" type="ORF">PBRA_008023</name>
    <name evidence="11" type="ORF">PLBR_LOCUS2286</name>
</gene>
<dbReference type="Proteomes" id="UP000290189">
    <property type="component" value="Unassembled WGS sequence"/>
</dbReference>
<feature type="region of interest" description="Disordered" evidence="6">
    <location>
        <begin position="905"/>
        <end position="926"/>
    </location>
</feature>
<keyword evidence="2 5" id="KW-0853">WD repeat</keyword>
<dbReference type="InterPro" id="IPR036322">
    <property type="entry name" value="WD40_repeat_dom_sf"/>
</dbReference>
<evidence type="ECO:0000256" key="1">
    <source>
        <dbReference type="ARBA" id="ARBA00004123"/>
    </source>
</evidence>
<dbReference type="SUPFAM" id="SSF50978">
    <property type="entry name" value="WD40 repeat-like"/>
    <property type="match status" value="1"/>
</dbReference>
<evidence type="ECO:0000256" key="3">
    <source>
        <dbReference type="ARBA" id="ARBA00022737"/>
    </source>
</evidence>
<evidence type="ECO:0000313" key="13">
    <source>
        <dbReference type="Proteomes" id="UP000290189"/>
    </source>
</evidence>
<protein>
    <submittedName>
        <fullName evidence="10">Uncharacterized protein</fullName>
    </submittedName>
</protein>
<dbReference type="InterPro" id="IPR022100">
    <property type="entry name" value="WDHD1/CFT4_beta-prop_2nd"/>
</dbReference>
<feature type="region of interest" description="Disordered" evidence="6">
    <location>
        <begin position="310"/>
        <end position="393"/>
    </location>
</feature>
<evidence type="ECO:0000259" key="8">
    <source>
        <dbReference type="Pfam" id="PF20946"/>
    </source>
</evidence>
<dbReference type="PROSITE" id="PS50294">
    <property type="entry name" value="WD_REPEATS_REGION"/>
    <property type="match status" value="2"/>
</dbReference>
<dbReference type="AlphaFoldDB" id="A0A0G4IYV6"/>
<dbReference type="Gene3D" id="2.130.10.10">
    <property type="entry name" value="YVTN repeat-like/Quinoprotein amine dehydrogenase"/>
    <property type="match status" value="2"/>
</dbReference>
<dbReference type="GO" id="GO:0043596">
    <property type="term" value="C:nuclear replication fork"/>
    <property type="evidence" value="ECO:0007669"/>
    <property type="project" value="TreeGrafter"/>
</dbReference>
<evidence type="ECO:0000256" key="2">
    <source>
        <dbReference type="ARBA" id="ARBA00022574"/>
    </source>
</evidence>
<dbReference type="PANTHER" id="PTHR19932:SF10">
    <property type="entry name" value="WD REPEAT AND HMG-BOX DNA-BINDING PROTEIN 1"/>
    <property type="match status" value="1"/>
</dbReference>
<feature type="repeat" description="WD" evidence="5">
    <location>
        <begin position="227"/>
        <end position="268"/>
    </location>
</feature>
<dbReference type="SMART" id="SM00320">
    <property type="entry name" value="WD40"/>
    <property type="match status" value="6"/>
</dbReference>
<dbReference type="InterPro" id="IPR001680">
    <property type="entry name" value="WD40_rpt"/>
</dbReference>
<dbReference type="InterPro" id="IPR019775">
    <property type="entry name" value="WD40_repeat_CS"/>
</dbReference>
<comment type="subcellular location">
    <subcellularLocation>
        <location evidence="1">Nucleus</location>
    </subcellularLocation>
</comment>
<keyword evidence="3" id="KW-0677">Repeat</keyword>
<dbReference type="GO" id="GO:0006261">
    <property type="term" value="P:DNA-templated DNA replication"/>
    <property type="evidence" value="ECO:0007669"/>
    <property type="project" value="TreeGrafter"/>
</dbReference>
<accession>A0A0G4IYV6</accession>
<evidence type="ECO:0000256" key="6">
    <source>
        <dbReference type="SAM" id="MobiDB-lite"/>
    </source>
</evidence>
<dbReference type="OMA" id="RYAHTNG"/>
<sequence>MTSNGVFAHAAGPGALAWHPQGRFVFTGGIDAVVKGFAVETMSESVQMEDGMDPVAAIAFQRDGHRFACAAGHGVNVFEFGSGFTEPTFSFCATRLIGDVKSVAFDASSTWLAVAGDEVDIKLVNLEQRSEVRLLSGHKCPVKFVAFDESGELLASAGVDGRVFIWNVSDRADFKEHDSFVMAKTAFDSDEAMSLDWCGQKLAAPARTDAVIMERVGGKWKTTVKLTGGHTDHVSIVRWSRCGRYIATAGMDRKIAVWNAFTGSLITTKETVDLCAGMGWCPIDTHIAYLTTMGNLCLWKDLVPEGPIENLAEKQRPVPVDGKRDKSRVREDDDGDDEDLRSDNDNSMEETSPEKDNDRKRPRLWKRDGRAERDGEDDEHDGEPGDDMADDESEVFDHYPSNRLHRPFQPGATTPDGSDPFLMAWTLFGSIESSPVDGSLRRVQINFADVDSRPRIRVSDRFGFTLGSLGKHSALFASAAREGRPSTVFYRSIDAWASNSDWSMTVPSGEDVLSLCLAARDAVIVTDRHIVRVLSFSGIHRVMFSLSRPVVATAGSDTTQLAIISGYRDDLEYAVYDLSKELRQVSVGRCPLTPGTTLKWVGFSEDDVLLTMDSAYYVRALVRHSTTWYSWTPVLDGRAHIASSRSTSIWPVGATSTELMVGLLKGGQDRPVASCRPILVPLAFHFSLLVGESDTSALEQAAFRTGMLISARCARSDTSSRPADQQALRKLYAQKDALLIDMIRRACKSENPSRALDLATRLHLPKSRKVALAIVEHLNQTALANRMRLLIDSKPNNKEAAPAEKSAVPESQASPRKASPGTTTPPKSRQSSPPVIPIEFSPSPATRPAQPRHTPAVQPIRSTALAEISHDVTPFGRRTRTTQLADLNAAPASTGLSSQLIQQRAEGGADRNPAHNSVFGFLKRSK</sequence>
<dbReference type="GO" id="GO:0006281">
    <property type="term" value="P:DNA repair"/>
    <property type="evidence" value="ECO:0007669"/>
    <property type="project" value="TreeGrafter"/>
</dbReference>
<dbReference type="STRING" id="37360.A0A0G4IYV6"/>
<dbReference type="EMBL" id="OVEO01000003">
    <property type="protein sequence ID" value="SPQ95071.1"/>
    <property type="molecule type" value="Genomic_DNA"/>
</dbReference>
<dbReference type="PANTHER" id="PTHR19932">
    <property type="entry name" value="WD REPEAT AND HMG-BOX DNA BINDING PROTEIN"/>
    <property type="match status" value="1"/>
</dbReference>
<evidence type="ECO:0000256" key="4">
    <source>
        <dbReference type="ARBA" id="ARBA00023242"/>
    </source>
</evidence>
<evidence type="ECO:0000313" key="10">
    <source>
        <dbReference type="EMBL" id="CEP00289.1"/>
    </source>
</evidence>
<keyword evidence="11" id="KW-0496">Mitochondrion</keyword>
<feature type="compositionally biased region" description="Acidic residues" evidence="6">
    <location>
        <begin position="374"/>
        <end position="393"/>
    </location>
</feature>
<dbReference type="Pfam" id="PF24817">
    <property type="entry name" value="WD40_WDHD1_1st"/>
    <property type="match status" value="1"/>
</dbReference>
<dbReference type="GO" id="GO:0003682">
    <property type="term" value="F:chromatin binding"/>
    <property type="evidence" value="ECO:0007669"/>
    <property type="project" value="TreeGrafter"/>
</dbReference>
<feature type="compositionally biased region" description="Basic and acidic residues" evidence="6">
    <location>
        <begin position="352"/>
        <end position="373"/>
    </location>
</feature>
<dbReference type="InterPro" id="IPR048591">
    <property type="entry name" value="WDHD1/CFT4_hel"/>
</dbReference>
<dbReference type="EMBL" id="CDSF01000100">
    <property type="protein sequence ID" value="CEP00289.1"/>
    <property type="molecule type" value="Genomic_DNA"/>
</dbReference>
<feature type="domain" description="WDHD1/CFT4 helical bundle" evidence="8">
    <location>
        <begin position="697"/>
        <end position="794"/>
    </location>
</feature>
<evidence type="ECO:0000259" key="7">
    <source>
        <dbReference type="Pfam" id="PF12341"/>
    </source>
</evidence>
<feature type="region of interest" description="Disordered" evidence="6">
    <location>
        <begin position="797"/>
        <end position="857"/>
    </location>
</feature>
<dbReference type="OrthoDB" id="427368at2759"/>
<evidence type="ECO:0000313" key="11">
    <source>
        <dbReference type="EMBL" id="SPQ95071.1"/>
    </source>
</evidence>
<feature type="domain" description="WDHD1 first WD40" evidence="9">
    <location>
        <begin position="7"/>
        <end position="298"/>
    </location>
</feature>
<evidence type="ECO:0000256" key="5">
    <source>
        <dbReference type="PROSITE-ProRule" id="PRU00221"/>
    </source>
</evidence>
<organism evidence="10 12">
    <name type="scientific">Plasmodiophora brassicae</name>
    <name type="common">Clubroot disease agent</name>
    <dbReference type="NCBI Taxonomy" id="37360"/>
    <lineage>
        <taxon>Eukaryota</taxon>
        <taxon>Sar</taxon>
        <taxon>Rhizaria</taxon>
        <taxon>Endomyxa</taxon>
        <taxon>Phytomyxea</taxon>
        <taxon>Plasmodiophorida</taxon>
        <taxon>Plasmodiophoridae</taxon>
        <taxon>Plasmodiophora</taxon>
    </lineage>
</organism>
<reference evidence="11 13" key="2">
    <citation type="submission" date="2018-03" db="EMBL/GenBank/DDBJ databases">
        <authorList>
            <person name="Fogelqvist J."/>
        </authorList>
    </citation>
    <scope>NUCLEOTIDE SEQUENCE [LARGE SCALE GENOMIC DNA]</scope>
</reference>
<evidence type="ECO:0000313" key="12">
    <source>
        <dbReference type="Proteomes" id="UP000039324"/>
    </source>
</evidence>
<feature type="domain" description="WDHD1/CFT4 second beta-propeller" evidence="7">
    <location>
        <begin position="406"/>
        <end position="685"/>
    </location>
</feature>
<dbReference type="Pfam" id="PF12341">
    <property type="entry name" value="Mcl1_mid"/>
    <property type="match status" value="1"/>
</dbReference>